<organism evidence="1 2">
    <name type="scientific">Persea americana</name>
    <name type="common">Avocado</name>
    <dbReference type="NCBI Taxonomy" id="3435"/>
    <lineage>
        <taxon>Eukaryota</taxon>
        <taxon>Viridiplantae</taxon>
        <taxon>Streptophyta</taxon>
        <taxon>Embryophyta</taxon>
        <taxon>Tracheophyta</taxon>
        <taxon>Spermatophyta</taxon>
        <taxon>Magnoliopsida</taxon>
        <taxon>Magnoliidae</taxon>
        <taxon>Laurales</taxon>
        <taxon>Lauraceae</taxon>
        <taxon>Persea</taxon>
    </lineage>
</organism>
<proteinExistence type="predicted"/>
<evidence type="ECO:0000313" key="1">
    <source>
        <dbReference type="EMBL" id="KAJ8636084.1"/>
    </source>
</evidence>
<evidence type="ECO:0000313" key="2">
    <source>
        <dbReference type="Proteomes" id="UP001234297"/>
    </source>
</evidence>
<gene>
    <name evidence="1" type="ORF">MRB53_010351</name>
</gene>
<keyword evidence="2" id="KW-1185">Reference proteome</keyword>
<sequence length="75" mass="8759">MVKGKSPLSSLFKLFKVFVPKKSHEDEIGEAEYRSKRRRHYNDDDGAELEIDNKSSAFINRFHASRVMDSEWHCG</sequence>
<reference evidence="1 2" key="1">
    <citation type="journal article" date="2022" name="Hortic Res">
        <title>A haplotype resolved chromosomal level avocado genome allows analysis of novel avocado genes.</title>
        <authorList>
            <person name="Nath O."/>
            <person name="Fletcher S.J."/>
            <person name="Hayward A."/>
            <person name="Shaw L.M."/>
            <person name="Masouleh A.K."/>
            <person name="Furtado A."/>
            <person name="Henry R.J."/>
            <person name="Mitter N."/>
        </authorList>
    </citation>
    <scope>NUCLEOTIDE SEQUENCE [LARGE SCALE GENOMIC DNA]</scope>
    <source>
        <strain evidence="2">cv. Hass</strain>
    </source>
</reference>
<name>A0ACC2LRK8_PERAE</name>
<protein>
    <submittedName>
        <fullName evidence="1">Uncharacterized protein</fullName>
    </submittedName>
</protein>
<comment type="caution">
    <text evidence="1">The sequence shown here is derived from an EMBL/GenBank/DDBJ whole genome shotgun (WGS) entry which is preliminary data.</text>
</comment>
<dbReference type="Proteomes" id="UP001234297">
    <property type="component" value="Chromosome 3"/>
</dbReference>
<dbReference type="EMBL" id="CM056811">
    <property type="protein sequence ID" value="KAJ8636084.1"/>
    <property type="molecule type" value="Genomic_DNA"/>
</dbReference>
<accession>A0ACC2LRK8</accession>